<dbReference type="AlphaFoldDB" id="E6PJ06"/>
<gene>
    <name evidence="1" type="ORF">CARN1_0928</name>
</gene>
<proteinExistence type="predicted"/>
<reference evidence="1" key="1">
    <citation type="submission" date="2009-10" db="EMBL/GenBank/DDBJ databases">
        <title>Diversity of trophic interactions inside an arsenic-rich microbial ecosystem.</title>
        <authorList>
            <person name="Bertin P.N."/>
            <person name="Heinrich-Salmeron A."/>
            <person name="Pelletier E."/>
            <person name="Goulhen-Chollet F."/>
            <person name="Arsene-Ploetze F."/>
            <person name="Gallien S."/>
            <person name="Calteau A."/>
            <person name="Vallenet D."/>
            <person name="Casiot C."/>
            <person name="Chane-Woon-Ming B."/>
            <person name="Giloteaux L."/>
            <person name="Barakat M."/>
            <person name="Bonnefoy V."/>
            <person name="Bruneel O."/>
            <person name="Chandler M."/>
            <person name="Cleiss J."/>
            <person name="Duran R."/>
            <person name="Elbaz-Poulichet F."/>
            <person name="Fonknechten N."/>
            <person name="Lauga B."/>
            <person name="Mornico D."/>
            <person name="Ortet P."/>
            <person name="Schaeffer C."/>
            <person name="Siguier P."/>
            <person name="Alexander Thil Smith A."/>
            <person name="Van Dorsselaer A."/>
            <person name="Weissenbach J."/>
            <person name="Medigue C."/>
            <person name="Le Paslier D."/>
        </authorList>
    </citation>
    <scope>NUCLEOTIDE SEQUENCE</scope>
</reference>
<name>E6PJ06_9ZZZZ</name>
<evidence type="ECO:0000313" key="1">
    <source>
        <dbReference type="EMBL" id="CBH76448.1"/>
    </source>
</evidence>
<organism evidence="1">
    <name type="scientific">mine drainage metagenome</name>
    <dbReference type="NCBI Taxonomy" id="410659"/>
    <lineage>
        <taxon>unclassified sequences</taxon>
        <taxon>metagenomes</taxon>
        <taxon>ecological metagenomes</taxon>
    </lineage>
</organism>
<accession>E6PJ06</accession>
<protein>
    <submittedName>
        <fullName evidence="1">Uncharacterized protein</fullName>
    </submittedName>
</protein>
<comment type="caution">
    <text evidence="1">The sequence shown here is derived from an EMBL/GenBank/DDBJ whole genome shotgun (WGS) entry which is preliminary data.</text>
</comment>
<dbReference type="EMBL" id="CABL01000019">
    <property type="protein sequence ID" value="CBH76448.1"/>
    <property type="molecule type" value="Genomic_DNA"/>
</dbReference>
<sequence>MCGSVNEMIETEELTSAARACAGHLRHLVATIPRRSQDIHIDDCLTLVNDFFETFARLRAEEERISASLRLTPMWRSHLGESDDLHRTLLRSLPSWQRDVLLRQPFAFVESWRRVTPQISTFLETCDALYVIVDRLFAHQRSREPAGIA</sequence>